<evidence type="ECO:0000313" key="6">
    <source>
        <dbReference type="EMBL" id="PUA41962.1"/>
    </source>
</evidence>
<dbReference type="PANTHER" id="PTHR10272">
    <property type="entry name" value="PLATELET-ACTIVATING FACTOR ACETYLHYDROLASE"/>
    <property type="match status" value="1"/>
</dbReference>
<evidence type="ECO:0000256" key="2">
    <source>
        <dbReference type="ARBA" id="ARBA00022963"/>
    </source>
</evidence>
<evidence type="ECO:0000256" key="1">
    <source>
        <dbReference type="ARBA" id="ARBA00022801"/>
    </source>
</evidence>
<dbReference type="InterPro" id="IPR016986">
    <property type="entry name" value="UCP031982_abhydr"/>
</dbReference>
<gene>
    <name evidence="6" type="ORF">C5U62_29395</name>
</gene>
<dbReference type="Pfam" id="PF12697">
    <property type="entry name" value="Abhydrolase_6"/>
    <property type="match status" value="1"/>
</dbReference>
<dbReference type="RefSeq" id="WP_108546179.1">
    <property type="nucleotide sequence ID" value="NZ_PYJM01000008.1"/>
</dbReference>
<keyword evidence="2" id="KW-0442">Lipid degradation</keyword>
<dbReference type="PIRSF" id="PIRSF031982">
    <property type="entry name" value="UCP031982_abhydr"/>
    <property type="match status" value="1"/>
</dbReference>
<proteinExistence type="predicted"/>
<sequence length="353" mass="38001">MRKSALSAWMLAGLSLSLCLPQVQAAELIGFREVTLADASQQRPLHVALWYPTTASSPALTSADNRIFQGLTTIQDAPPSSSAHPLVVLSHGYRGNWRNLSWLVPELVDQGYIVAAPDHPGTSTFDQRPAEAAKLWERPRDLSRVIDELSRDNSLAGTVDPQRIAAIGHSLGGWTVTALAGARYSPQRYLEECRLHPNPRLCGLAPELGITPEHQGPLGADLRDPRVKTVVALDLGFARGFTPESVSTLKTPILVLGAGVNIADMPVEEESGYLNAHLASPPSRYQVLADASHFSFMQLCKPDAAALLKEQAPGDEIICRDGDGADRQALHRQAAQLIGDFLRQNLAGQAPAG</sequence>
<feature type="chain" id="PRO_5015682037" evidence="4">
    <location>
        <begin position="26"/>
        <end position="353"/>
    </location>
</feature>
<keyword evidence="4" id="KW-0732">Signal</keyword>
<feature type="domain" description="AB hydrolase-1" evidence="5">
    <location>
        <begin position="87"/>
        <end position="296"/>
    </location>
</feature>
<accession>A0A2T6GCV1</accession>
<name>A0A2T6GCV1_9PSED</name>
<protein>
    <submittedName>
        <fullName evidence="6">Lipoprotein signal peptide</fullName>
    </submittedName>
</protein>
<evidence type="ECO:0000256" key="3">
    <source>
        <dbReference type="ARBA" id="ARBA00023098"/>
    </source>
</evidence>
<organism evidence="6 7">
    <name type="scientific">Pseudomonas protegens</name>
    <dbReference type="NCBI Taxonomy" id="380021"/>
    <lineage>
        <taxon>Bacteria</taxon>
        <taxon>Pseudomonadati</taxon>
        <taxon>Pseudomonadota</taxon>
        <taxon>Gammaproteobacteria</taxon>
        <taxon>Pseudomonadales</taxon>
        <taxon>Pseudomonadaceae</taxon>
        <taxon>Pseudomonas</taxon>
    </lineage>
</organism>
<dbReference type="SUPFAM" id="SSF53474">
    <property type="entry name" value="alpha/beta-Hydrolases"/>
    <property type="match status" value="1"/>
</dbReference>
<feature type="signal peptide" evidence="4">
    <location>
        <begin position="1"/>
        <end position="25"/>
    </location>
</feature>
<reference evidence="6 7" key="1">
    <citation type="submission" date="2018-03" db="EMBL/GenBank/DDBJ databases">
        <title>Draft genome sequence of the plant growth promoting rhizobacterium Pseudomonas protegens strain BNJ-SS-45 isolated from wheat (Triticum aestivum) rhizosphere.</title>
        <authorList>
            <person name="Bajpai A."/>
            <person name="Shende K."/>
            <person name="Meena N."/>
            <person name="Upadhyayula S.R."/>
            <person name="Suravajhala P."/>
            <person name="Medicherla K.M."/>
            <person name="Johri B.N."/>
        </authorList>
    </citation>
    <scope>NUCLEOTIDE SEQUENCE [LARGE SCALE GENOMIC DNA]</scope>
    <source>
        <strain evidence="6 7">BNJ-SS-45</strain>
    </source>
</reference>
<dbReference type="EMBL" id="PYJM01000008">
    <property type="protein sequence ID" value="PUA41962.1"/>
    <property type="molecule type" value="Genomic_DNA"/>
</dbReference>
<dbReference type="Proteomes" id="UP000244178">
    <property type="component" value="Unassembled WGS sequence"/>
</dbReference>
<keyword evidence="3" id="KW-0443">Lipid metabolism</keyword>
<comment type="caution">
    <text evidence="6">The sequence shown here is derived from an EMBL/GenBank/DDBJ whole genome shotgun (WGS) entry which is preliminary data.</text>
</comment>
<dbReference type="AlphaFoldDB" id="A0A2T6GCV1"/>
<dbReference type="GO" id="GO:0016042">
    <property type="term" value="P:lipid catabolic process"/>
    <property type="evidence" value="ECO:0007669"/>
    <property type="project" value="UniProtKB-KW"/>
</dbReference>
<evidence type="ECO:0000256" key="4">
    <source>
        <dbReference type="SAM" id="SignalP"/>
    </source>
</evidence>
<evidence type="ECO:0000313" key="7">
    <source>
        <dbReference type="Proteomes" id="UP000244178"/>
    </source>
</evidence>
<dbReference type="GO" id="GO:0003847">
    <property type="term" value="F:1-alkyl-2-acetylglycerophosphocholine esterase activity"/>
    <property type="evidence" value="ECO:0007669"/>
    <property type="project" value="TreeGrafter"/>
</dbReference>
<keyword evidence="6" id="KW-0449">Lipoprotein</keyword>
<keyword evidence="1" id="KW-0378">Hydrolase</keyword>
<dbReference type="Gene3D" id="3.40.50.1820">
    <property type="entry name" value="alpha/beta hydrolase"/>
    <property type="match status" value="1"/>
</dbReference>
<evidence type="ECO:0000259" key="5">
    <source>
        <dbReference type="Pfam" id="PF12697"/>
    </source>
</evidence>
<dbReference type="InterPro" id="IPR029058">
    <property type="entry name" value="AB_hydrolase_fold"/>
</dbReference>
<dbReference type="PANTHER" id="PTHR10272:SF0">
    <property type="entry name" value="PLATELET-ACTIVATING FACTOR ACETYLHYDROLASE"/>
    <property type="match status" value="1"/>
</dbReference>
<dbReference type="InterPro" id="IPR000073">
    <property type="entry name" value="AB_hydrolase_1"/>
</dbReference>